<dbReference type="PATRIC" id="fig|1360.105.peg.1841"/>
<gene>
    <name evidence="1" type="ORF">KF282_0938</name>
</gene>
<dbReference type="EMBL" id="LKLN01000022">
    <property type="protein sequence ID" value="KSU06605.1"/>
    <property type="molecule type" value="Genomic_DNA"/>
</dbReference>
<proteinExistence type="predicted"/>
<organism evidence="1 2">
    <name type="scientific">Lactococcus lactis subsp. lactis</name>
    <name type="common">Streptococcus lactis</name>
    <dbReference type="NCBI Taxonomy" id="1360"/>
    <lineage>
        <taxon>Bacteria</taxon>
        <taxon>Bacillati</taxon>
        <taxon>Bacillota</taxon>
        <taxon>Bacilli</taxon>
        <taxon>Lactobacillales</taxon>
        <taxon>Streptococcaceae</taxon>
        <taxon>Lactococcus</taxon>
    </lineage>
</organism>
<protein>
    <submittedName>
        <fullName evidence="1">Uncharacterized protein</fullName>
    </submittedName>
</protein>
<dbReference type="AlphaFoldDB" id="A0A0V8CZA3"/>
<evidence type="ECO:0000313" key="1">
    <source>
        <dbReference type="EMBL" id="KSU06605.1"/>
    </source>
</evidence>
<comment type="caution">
    <text evidence="1">The sequence shown here is derived from an EMBL/GenBank/DDBJ whole genome shotgun (WGS) entry which is preliminary data.</text>
</comment>
<name>A0A0V8CZA3_LACLL</name>
<accession>A0A0V8CZA3</accession>
<reference evidence="2" key="1">
    <citation type="submission" date="2015-10" db="EMBL/GenBank/DDBJ databases">
        <title>Draft Genome Sequences of 11 Lactococcus lactis subspecies cremoris strains.</title>
        <authorList>
            <person name="Wels M."/>
            <person name="Backus L."/>
            <person name="Boekhorst J."/>
            <person name="Dijkstra A."/>
            <person name="Beerthuizen M."/>
            <person name="Kelly W."/>
            <person name="Siezen R."/>
            <person name="Bachmann H."/>
            <person name="Van Hijum S."/>
        </authorList>
    </citation>
    <scope>NUCLEOTIDE SEQUENCE [LARGE SCALE GENOMIC DNA]</scope>
    <source>
        <strain evidence="2">KF282</strain>
    </source>
</reference>
<evidence type="ECO:0000313" key="2">
    <source>
        <dbReference type="Proteomes" id="UP000053058"/>
    </source>
</evidence>
<dbReference type="Proteomes" id="UP000053058">
    <property type="component" value="Unassembled WGS sequence"/>
</dbReference>
<sequence length="40" mass="4354">MKKLKLVIVFGLSVVLFSAGFTSFASTGKTHVNIKSKKQL</sequence>